<protein>
    <recommendedName>
        <fullName evidence="4">Glutathione S-transferase</fullName>
        <ecNumber evidence="4">2.5.1.18</ecNumber>
    </recommendedName>
</protein>
<evidence type="ECO:0000256" key="2">
    <source>
        <dbReference type="ARBA" id="ARBA00025743"/>
    </source>
</evidence>
<dbReference type="InterPro" id="IPR010987">
    <property type="entry name" value="Glutathione-S-Trfase_C-like"/>
</dbReference>
<keyword evidence="4" id="KW-0963">Cytoplasm</keyword>
<proteinExistence type="inferred from homology"/>
<dbReference type="Pfam" id="PF13417">
    <property type="entry name" value="GST_N_3"/>
    <property type="match status" value="1"/>
</dbReference>
<dbReference type="SFLD" id="SFLDG01152">
    <property type="entry name" value="Main.3:_Omega-_and_Tau-like"/>
    <property type="match status" value="1"/>
</dbReference>
<evidence type="ECO:0000313" key="7">
    <source>
        <dbReference type="EMBL" id="TVU24048.1"/>
    </source>
</evidence>
<dbReference type="GO" id="GO:0005829">
    <property type="term" value="C:cytosol"/>
    <property type="evidence" value="ECO:0007669"/>
    <property type="project" value="UniProtKB-SubCell"/>
</dbReference>
<dbReference type="SFLD" id="SFLDS00019">
    <property type="entry name" value="Glutathione_Transferase_(cytos"/>
    <property type="match status" value="1"/>
</dbReference>
<dbReference type="GO" id="GO:0006749">
    <property type="term" value="P:glutathione metabolic process"/>
    <property type="evidence" value="ECO:0007669"/>
    <property type="project" value="InterPro"/>
</dbReference>
<comment type="function">
    <text evidence="4">Is involved in the conjugation of reduced glutathione to a wide number of exogenous and endogenous hydrophobic electrophiles.</text>
</comment>
<reference evidence="7 8" key="1">
    <citation type="journal article" date="2019" name="Sci. Rep.">
        <title>A high-quality genome of Eragrostis curvula grass provides insights into Poaceae evolution and supports new strategies to enhance forage quality.</title>
        <authorList>
            <person name="Carballo J."/>
            <person name="Santos B.A.C.M."/>
            <person name="Zappacosta D."/>
            <person name="Garbus I."/>
            <person name="Selva J.P."/>
            <person name="Gallo C.A."/>
            <person name="Diaz A."/>
            <person name="Albertini E."/>
            <person name="Caccamo M."/>
            <person name="Echenique V."/>
        </authorList>
    </citation>
    <scope>NUCLEOTIDE SEQUENCE [LARGE SCALE GENOMIC DNA]</scope>
    <source>
        <strain evidence="8">cv. Victoria</strain>
        <tissue evidence="7">Leaf</tissue>
    </source>
</reference>
<dbReference type="InterPro" id="IPR004045">
    <property type="entry name" value="Glutathione_S-Trfase_N"/>
</dbReference>
<organism evidence="7 8">
    <name type="scientific">Eragrostis curvula</name>
    <name type="common">weeping love grass</name>
    <dbReference type="NCBI Taxonomy" id="38414"/>
    <lineage>
        <taxon>Eukaryota</taxon>
        <taxon>Viridiplantae</taxon>
        <taxon>Streptophyta</taxon>
        <taxon>Embryophyta</taxon>
        <taxon>Tracheophyta</taxon>
        <taxon>Spermatophyta</taxon>
        <taxon>Magnoliopsida</taxon>
        <taxon>Liliopsida</taxon>
        <taxon>Poales</taxon>
        <taxon>Poaceae</taxon>
        <taxon>PACMAD clade</taxon>
        <taxon>Chloridoideae</taxon>
        <taxon>Eragrostideae</taxon>
        <taxon>Eragrostidinae</taxon>
        <taxon>Eragrostis</taxon>
    </lineage>
</organism>
<feature type="non-terminal residue" evidence="7">
    <location>
        <position position="1"/>
    </location>
</feature>
<dbReference type="CDD" id="cd03185">
    <property type="entry name" value="GST_C_Tau"/>
    <property type="match status" value="1"/>
</dbReference>
<dbReference type="PANTHER" id="PTHR11260">
    <property type="entry name" value="GLUTATHIONE S-TRANSFERASE, GST, SUPERFAMILY, GST DOMAIN CONTAINING"/>
    <property type="match status" value="1"/>
</dbReference>
<dbReference type="FunFam" id="3.40.30.10:FF:000044">
    <property type="entry name" value="Glutathione S-transferase GSTU6"/>
    <property type="match status" value="1"/>
</dbReference>
<evidence type="ECO:0000256" key="1">
    <source>
        <dbReference type="ARBA" id="ARBA00022679"/>
    </source>
</evidence>
<dbReference type="SUPFAM" id="SSF52833">
    <property type="entry name" value="Thioredoxin-like"/>
    <property type="match status" value="1"/>
</dbReference>
<evidence type="ECO:0000259" key="5">
    <source>
        <dbReference type="PROSITE" id="PS50404"/>
    </source>
</evidence>
<dbReference type="Proteomes" id="UP000324897">
    <property type="component" value="Chromosome 2"/>
</dbReference>
<dbReference type="SFLD" id="SFLDG00358">
    <property type="entry name" value="Main_(cytGST)"/>
    <property type="match status" value="1"/>
</dbReference>
<evidence type="ECO:0000259" key="6">
    <source>
        <dbReference type="PROSITE" id="PS50405"/>
    </source>
</evidence>
<dbReference type="EC" id="2.5.1.18" evidence="4"/>
<gene>
    <name evidence="7" type="ORF">EJB05_26441</name>
</gene>
<dbReference type="Gene3D" id="3.40.30.10">
    <property type="entry name" value="Glutaredoxin"/>
    <property type="match status" value="1"/>
</dbReference>
<comment type="caution">
    <text evidence="7">The sequence shown here is derived from an EMBL/GenBank/DDBJ whole genome shotgun (WGS) entry which is preliminary data.</text>
</comment>
<comment type="similarity">
    <text evidence="2">Belongs to the GST superfamily. Tau family.</text>
</comment>
<comment type="subcellular location">
    <subcellularLocation>
        <location evidence="4">Cytoplasm</location>
        <location evidence="4">Cytosol</location>
    </subcellularLocation>
</comment>
<dbReference type="CDD" id="cd03058">
    <property type="entry name" value="GST_N_Tau"/>
    <property type="match status" value="1"/>
</dbReference>
<dbReference type="Gramene" id="TVU24048">
    <property type="protein sequence ID" value="TVU24048"/>
    <property type="gene ID" value="EJB05_26441"/>
</dbReference>
<dbReference type="OrthoDB" id="4951845at2759"/>
<keyword evidence="8" id="KW-1185">Reference proteome</keyword>
<evidence type="ECO:0000256" key="3">
    <source>
        <dbReference type="ARBA" id="ARBA00047960"/>
    </source>
</evidence>
<dbReference type="PANTHER" id="PTHR11260:SF773">
    <property type="entry name" value="GLUTATHIONE S-TRANSFERASE U26"/>
    <property type="match status" value="1"/>
</dbReference>
<dbReference type="InterPro" id="IPR045074">
    <property type="entry name" value="GST_C_Tau"/>
</dbReference>
<dbReference type="InterPro" id="IPR045073">
    <property type="entry name" value="Omega/Tau-like"/>
</dbReference>
<dbReference type="EMBL" id="RWGY01000013">
    <property type="protein sequence ID" value="TVU24048.1"/>
    <property type="molecule type" value="Genomic_DNA"/>
</dbReference>
<dbReference type="GO" id="GO:0004364">
    <property type="term" value="F:glutathione transferase activity"/>
    <property type="evidence" value="ECO:0007669"/>
    <property type="project" value="UniProtKB-UniRule"/>
</dbReference>
<evidence type="ECO:0000313" key="8">
    <source>
        <dbReference type="Proteomes" id="UP000324897"/>
    </source>
</evidence>
<dbReference type="PROSITE" id="PS50404">
    <property type="entry name" value="GST_NTER"/>
    <property type="match status" value="1"/>
</dbReference>
<dbReference type="SUPFAM" id="SSF47616">
    <property type="entry name" value="GST C-terminal domain-like"/>
    <property type="match status" value="1"/>
</dbReference>
<comment type="catalytic activity">
    <reaction evidence="3 4">
        <text>RX + glutathione = an S-substituted glutathione + a halide anion + H(+)</text>
        <dbReference type="Rhea" id="RHEA:16437"/>
        <dbReference type="ChEBI" id="CHEBI:15378"/>
        <dbReference type="ChEBI" id="CHEBI:16042"/>
        <dbReference type="ChEBI" id="CHEBI:17792"/>
        <dbReference type="ChEBI" id="CHEBI:57925"/>
        <dbReference type="ChEBI" id="CHEBI:90779"/>
        <dbReference type="EC" id="2.5.1.18"/>
    </reaction>
</comment>
<name>A0A5J9UL72_9POAL</name>
<feature type="domain" description="GST N-terminal" evidence="5">
    <location>
        <begin position="20"/>
        <end position="99"/>
    </location>
</feature>
<dbReference type="FunFam" id="1.20.1050.10:FF:000016">
    <property type="entry name" value="Glutathione S-transferase U9"/>
    <property type="match status" value="1"/>
</dbReference>
<dbReference type="GO" id="GO:0009407">
    <property type="term" value="P:toxin catabolic process"/>
    <property type="evidence" value="ECO:0007669"/>
    <property type="project" value="UniProtKB-ARBA"/>
</dbReference>
<accession>A0A5J9UL72</accession>
<dbReference type="PROSITE" id="PS50405">
    <property type="entry name" value="GST_CTER"/>
    <property type="match status" value="1"/>
</dbReference>
<feature type="domain" description="GST C-terminal" evidence="6">
    <location>
        <begin position="106"/>
        <end position="237"/>
    </location>
</feature>
<dbReference type="AlphaFoldDB" id="A0A5J9UL72"/>
<evidence type="ECO:0000256" key="4">
    <source>
        <dbReference type="RuleBase" id="RU369102"/>
    </source>
</evidence>
<sequence>MAGKEDLKLLGSSSPMAGKEYLKLLGLPVSPFAIRAQMVLNIKGLSYEYIEQDFFNKSQLLRISNPVYKKVPVLIHNARPICESLIIVEYVDQTFVTATPPILLAHPYERAIVKFWAAYIDNKMFPNWMGIIKATTLDAKLEMVKQSYAKMKHMEDIFTSWSNGKDFFGGDSIGYLDLTLGSFLFLFKTIHNMFGVDIINADNTPLLAMWARRFMETKTSKDVAPDENRIEEHVKKAYRGAASSAL</sequence>
<dbReference type="InterPro" id="IPR036282">
    <property type="entry name" value="Glutathione-S-Trfase_C_sf"/>
</dbReference>
<keyword evidence="1 4" id="KW-0808">Transferase</keyword>
<dbReference type="InterPro" id="IPR040079">
    <property type="entry name" value="Glutathione_S-Trfase"/>
</dbReference>
<dbReference type="Gene3D" id="1.20.1050.10">
    <property type="match status" value="1"/>
</dbReference>
<dbReference type="InterPro" id="IPR036249">
    <property type="entry name" value="Thioredoxin-like_sf"/>
</dbReference>